<dbReference type="RefSeq" id="WP_249676475.1">
    <property type="nucleotide sequence ID" value="NZ_JAMCOF010000005.1"/>
</dbReference>
<name>A0ABT0P939_9HYPH</name>
<protein>
    <submittedName>
        <fullName evidence="2">YggT family protein</fullName>
    </submittedName>
</protein>
<sequence length="97" mass="11419">MIYAFLSVLDLTFSIYIAILIAHAIFSWLYTFNIVNTRNAFVAMIGDFLYRTTEPILCYIRRLLPNLGTIDISPIVVFMIIYFIRIFMWRAYAGMFL</sequence>
<evidence type="ECO:0000313" key="3">
    <source>
        <dbReference type="Proteomes" id="UP001523003"/>
    </source>
</evidence>
<dbReference type="Pfam" id="PF02325">
    <property type="entry name" value="CCB3_YggT"/>
    <property type="match status" value="1"/>
</dbReference>
<dbReference type="InterPro" id="IPR003425">
    <property type="entry name" value="CCB3/YggT"/>
</dbReference>
<keyword evidence="1" id="KW-1133">Transmembrane helix</keyword>
<feature type="transmembrane region" description="Helical" evidence="1">
    <location>
        <begin position="7"/>
        <end position="30"/>
    </location>
</feature>
<gene>
    <name evidence="2" type="ORF">M4Z11_03790</name>
</gene>
<dbReference type="EMBL" id="JAMCOF010000005">
    <property type="protein sequence ID" value="MCL6229727.1"/>
    <property type="molecule type" value="Genomic_DNA"/>
</dbReference>
<evidence type="ECO:0000313" key="2">
    <source>
        <dbReference type="EMBL" id="MCL6229727.1"/>
    </source>
</evidence>
<comment type="caution">
    <text evidence="2">The sequence shown here is derived from an EMBL/GenBank/DDBJ whole genome shotgun (WGS) entry which is preliminary data.</text>
</comment>
<keyword evidence="3" id="KW-1185">Reference proteome</keyword>
<dbReference type="Proteomes" id="UP001523003">
    <property type="component" value="Unassembled WGS sequence"/>
</dbReference>
<evidence type="ECO:0000256" key="1">
    <source>
        <dbReference type="SAM" id="Phobius"/>
    </source>
</evidence>
<feature type="transmembrane region" description="Helical" evidence="1">
    <location>
        <begin position="72"/>
        <end position="92"/>
    </location>
</feature>
<accession>A0ABT0P939</accession>
<proteinExistence type="predicted"/>
<organism evidence="2 3">
    <name type="scientific">Bartonella bilalgolemii</name>
    <dbReference type="NCBI Taxonomy" id="2942911"/>
    <lineage>
        <taxon>Bacteria</taxon>
        <taxon>Pseudomonadati</taxon>
        <taxon>Pseudomonadota</taxon>
        <taxon>Alphaproteobacteria</taxon>
        <taxon>Hyphomicrobiales</taxon>
        <taxon>Bartonellaceae</taxon>
        <taxon>Bartonella</taxon>
    </lineage>
</organism>
<keyword evidence="1" id="KW-0472">Membrane</keyword>
<reference evidence="2 3" key="1">
    <citation type="submission" date="2022-05" db="EMBL/GenBank/DDBJ databases">
        <title>Description of the Bartonella bilalgolemii sp. nov. Isolated from Apodemus uralensis (Pallas 1811).</title>
        <authorList>
            <person name="Zgheib R."/>
            <person name="Celebi B."/>
        </authorList>
    </citation>
    <scope>NUCLEOTIDE SEQUENCE [LARGE SCALE GENOMIC DNA]</scope>
    <source>
        <strain evidence="2 3">G70</strain>
    </source>
</reference>
<keyword evidence="1" id="KW-0812">Transmembrane</keyword>